<sequence>MLPKYLQDSVIPACYGFASVSVVGWVEYYETQRVWHKIWVSRCSTQPSALAANPLTALQG</sequence>
<protein>
    <submittedName>
        <fullName evidence="1">Uncharacterized protein</fullName>
    </submittedName>
</protein>
<organism evidence="1 2">
    <name type="scientific">Methylobacter tundripaludum</name>
    <dbReference type="NCBI Taxonomy" id="173365"/>
    <lineage>
        <taxon>Bacteria</taxon>
        <taxon>Pseudomonadati</taxon>
        <taxon>Pseudomonadota</taxon>
        <taxon>Gammaproteobacteria</taxon>
        <taxon>Methylococcales</taxon>
        <taxon>Methylococcaceae</taxon>
        <taxon>Methylobacter</taxon>
    </lineage>
</organism>
<dbReference type="Proteomes" id="UP000240010">
    <property type="component" value="Unassembled WGS sequence"/>
</dbReference>
<name>A0A2S6H666_9GAMM</name>
<accession>A0A2S6H666</accession>
<gene>
    <name evidence="1" type="ORF">B0F87_11525</name>
</gene>
<reference evidence="1 2" key="1">
    <citation type="submission" date="2018-02" db="EMBL/GenBank/DDBJ databases">
        <title>Subsurface microbial communities from deep shales in Ohio and West Virginia, USA.</title>
        <authorList>
            <person name="Wrighton K."/>
        </authorList>
    </citation>
    <scope>NUCLEOTIDE SEQUENCE [LARGE SCALE GENOMIC DNA]</scope>
    <source>
        <strain evidence="1 2">OWC-DMM</strain>
    </source>
</reference>
<evidence type="ECO:0000313" key="2">
    <source>
        <dbReference type="Proteomes" id="UP000240010"/>
    </source>
</evidence>
<comment type="caution">
    <text evidence="1">The sequence shown here is derived from an EMBL/GenBank/DDBJ whole genome shotgun (WGS) entry which is preliminary data.</text>
</comment>
<evidence type="ECO:0000313" key="1">
    <source>
        <dbReference type="EMBL" id="PPK72979.1"/>
    </source>
</evidence>
<dbReference type="AlphaFoldDB" id="A0A2S6H666"/>
<proteinExistence type="predicted"/>
<dbReference type="EMBL" id="PTIZ01000015">
    <property type="protein sequence ID" value="PPK72979.1"/>
    <property type="molecule type" value="Genomic_DNA"/>
</dbReference>